<evidence type="ECO:0000313" key="3">
    <source>
        <dbReference type="Proteomes" id="UP000193355"/>
    </source>
</evidence>
<protein>
    <submittedName>
        <fullName evidence="2">Iron complex transport system substrate-binding protein</fullName>
    </submittedName>
</protein>
<dbReference type="STRING" id="561720.SAMN06275492_13314"/>
<dbReference type="InterPro" id="IPR002491">
    <property type="entry name" value="ABC_transptr_periplasmic_BD"/>
</dbReference>
<dbReference type="RefSeq" id="WP_085545313.1">
    <property type="nucleotide sequence ID" value="NZ_FXBB01000033.1"/>
</dbReference>
<proteinExistence type="predicted"/>
<dbReference type="OrthoDB" id="9787830at2"/>
<dbReference type="EMBL" id="FXBB01000033">
    <property type="protein sequence ID" value="SMG43249.1"/>
    <property type="molecule type" value="Genomic_DNA"/>
</dbReference>
<dbReference type="PANTHER" id="PTHR30535">
    <property type="entry name" value="VITAMIN B12-BINDING PROTEIN"/>
    <property type="match status" value="1"/>
</dbReference>
<dbReference type="PANTHER" id="PTHR30535:SF34">
    <property type="entry name" value="MOLYBDATE-BINDING PROTEIN MOLA"/>
    <property type="match status" value="1"/>
</dbReference>
<evidence type="ECO:0000259" key="1">
    <source>
        <dbReference type="PROSITE" id="PS50983"/>
    </source>
</evidence>
<dbReference type="InterPro" id="IPR050902">
    <property type="entry name" value="ABC_Transporter_SBP"/>
</dbReference>
<accession>A0A1X7KNZ0</accession>
<reference evidence="3" key="1">
    <citation type="submission" date="2017-04" db="EMBL/GenBank/DDBJ databases">
        <authorList>
            <person name="Varghese N."/>
            <person name="Submissions S."/>
        </authorList>
    </citation>
    <scope>NUCLEOTIDE SEQUENCE [LARGE SCALE GENOMIC DNA]</scope>
    <source>
        <strain evidence="3">USBA 82</strain>
    </source>
</reference>
<dbReference type="PROSITE" id="PS50983">
    <property type="entry name" value="FE_B12_PBP"/>
    <property type="match status" value="1"/>
</dbReference>
<dbReference type="Proteomes" id="UP000193355">
    <property type="component" value="Unassembled WGS sequence"/>
</dbReference>
<dbReference type="Gene3D" id="3.40.50.1980">
    <property type="entry name" value="Nitrogenase molybdenum iron protein domain"/>
    <property type="match status" value="2"/>
</dbReference>
<dbReference type="AlphaFoldDB" id="A0A1X7KNZ0"/>
<sequence length="319" mass="34534">MTENYSSKSSARALALSLIVTGSILLGGGKALAEGTEGFKTVTDHLERTIEIPKDPQRILALNPNMMDFLYILGYSPVGKVEEYEIRPEGAALPSVGRQNNVNVEAVYGLKPDLIFGNVGHMAPIMDALEQTGAAVVALDAKRNDDALLGVMYLMAQALGKEEAAVEYKALFDSVVEKGKARLRETQPDIKSMVILQGGVKSILAFMPGNFHSDLVGRLGLRNIVPVDFSRVSKEVPSAIAFNIESIMTEDPDVIFIRTVGKGGGSTVERMKKDPAWSSLRAVRENRVIVMPGKLNPGKIGLHEATQWIADQLCSIEAK</sequence>
<name>A0A1X7KNZ0_9BACT</name>
<dbReference type="SUPFAM" id="SSF53807">
    <property type="entry name" value="Helical backbone' metal receptor"/>
    <property type="match status" value="1"/>
</dbReference>
<organism evidence="2 3">
    <name type="scientific">Dethiosulfovibrio salsuginis</name>
    <dbReference type="NCBI Taxonomy" id="561720"/>
    <lineage>
        <taxon>Bacteria</taxon>
        <taxon>Thermotogati</taxon>
        <taxon>Synergistota</taxon>
        <taxon>Synergistia</taxon>
        <taxon>Synergistales</taxon>
        <taxon>Dethiosulfovibrionaceae</taxon>
        <taxon>Dethiosulfovibrio</taxon>
    </lineage>
</organism>
<evidence type="ECO:0000313" key="2">
    <source>
        <dbReference type="EMBL" id="SMG43249.1"/>
    </source>
</evidence>
<feature type="domain" description="Fe/B12 periplasmic-binding" evidence="1">
    <location>
        <begin position="58"/>
        <end position="319"/>
    </location>
</feature>
<dbReference type="Pfam" id="PF01497">
    <property type="entry name" value="Peripla_BP_2"/>
    <property type="match status" value="1"/>
</dbReference>
<keyword evidence="3" id="KW-1185">Reference proteome</keyword>
<gene>
    <name evidence="2" type="ORF">SAMN06275492_13314</name>
</gene>